<dbReference type="OrthoDB" id="344091at2"/>
<proteinExistence type="predicted"/>
<dbReference type="Proteomes" id="UP000265798">
    <property type="component" value="Unassembled WGS sequence"/>
</dbReference>
<reference evidence="2" key="1">
    <citation type="submission" date="2018-05" db="EMBL/GenBank/DDBJ databases">
        <title>Leptospira yasudae sp. nov. and Leptospira stimsonii sp. nov., two pathogenic species of the genus Leptospira isolated from environmental sources.</title>
        <authorList>
            <person name="Casanovas-Massana A."/>
            <person name="Hamond C."/>
            <person name="Santos L.A."/>
            <person name="Hacker K.P."/>
            <person name="Balassiano I."/>
            <person name="Medeiros M.A."/>
            <person name="Reis M.G."/>
            <person name="Ko A.I."/>
            <person name="Wunder E.A."/>
        </authorList>
    </citation>
    <scope>NUCLEOTIDE SEQUENCE [LARGE SCALE GENOMIC DNA]</scope>
    <source>
        <strain evidence="2">Yale</strain>
    </source>
</reference>
<sequence length="186" mass="20880">MLKKMMVLTFTCWLAFHCNGEFENSNKGKTNGINNDQFIFYTLFFVVPDLDFNQFCPPTDQIPILEPGTYTRFMKAGDTYIFDNRARLSTPKDKNSSSTRFFTFTIQENPGQEIKLVTPKCGNSPIEFAANNDSNLSGQLETVFIDLETPPLPKQRSNFFTKLTAVSGSGTITFTTPSLADSLNAH</sequence>
<evidence type="ECO:0000313" key="2">
    <source>
        <dbReference type="Proteomes" id="UP000265798"/>
    </source>
</evidence>
<name>A0A396Z7P4_9LEPT</name>
<evidence type="ECO:0000313" key="1">
    <source>
        <dbReference type="EMBL" id="RHX89140.1"/>
    </source>
</evidence>
<dbReference type="EMBL" id="QHCT01000004">
    <property type="protein sequence ID" value="RHX89140.1"/>
    <property type="molecule type" value="Genomic_DNA"/>
</dbReference>
<dbReference type="AlphaFoldDB" id="A0A396Z7P4"/>
<dbReference type="RefSeq" id="WP_118969305.1">
    <property type="nucleotide sequence ID" value="NZ_QHCT01000004.1"/>
</dbReference>
<evidence type="ECO:0008006" key="3">
    <source>
        <dbReference type="Google" id="ProtNLM"/>
    </source>
</evidence>
<gene>
    <name evidence="1" type="ORF">DLM75_14895</name>
</gene>
<accession>A0A396Z7P4</accession>
<protein>
    <recommendedName>
        <fullName evidence="3">Lipoprotein</fullName>
    </recommendedName>
</protein>
<comment type="caution">
    <text evidence="1">The sequence shown here is derived from an EMBL/GenBank/DDBJ whole genome shotgun (WGS) entry which is preliminary data.</text>
</comment>
<organism evidence="1 2">
    <name type="scientific">Leptospira stimsonii</name>
    <dbReference type="NCBI Taxonomy" id="2202203"/>
    <lineage>
        <taxon>Bacteria</taxon>
        <taxon>Pseudomonadati</taxon>
        <taxon>Spirochaetota</taxon>
        <taxon>Spirochaetia</taxon>
        <taxon>Leptospirales</taxon>
        <taxon>Leptospiraceae</taxon>
        <taxon>Leptospira</taxon>
    </lineage>
</organism>
<dbReference type="NCBIfam" id="NF038393">
    <property type="entry name" value="lipo_LIC_10705"/>
    <property type="match status" value="1"/>
</dbReference>